<gene>
    <name evidence="1" type="ORF">EZS28_013017</name>
</gene>
<evidence type="ECO:0000313" key="1">
    <source>
        <dbReference type="EMBL" id="KAA6391455.1"/>
    </source>
</evidence>
<sequence>MDLDEMLLNTYVGHAKKLSSTNEYYIFAQRLEDNQRATKLSDTRGQVEYNSISISTLCDVCESIIAHFVSYSFFISSPFNLREMPSCNIDKQVGELLAMVSNKLVGMRCQHSFMGGYAHAVR</sequence>
<evidence type="ECO:0000313" key="2">
    <source>
        <dbReference type="Proteomes" id="UP000324800"/>
    </source>
</evidence>
<organism evidence="1 2">
    <name type="scientific">Streblomastix strix</name>
    <dbReference type="NCBI Taxonomy" id="222440"/>
    <lineage>
        <taxon>Eukaryota</taxon>
        <taxon>Metamonada</taxon>
        <taxon>Preaxostyla</taxon>
        <taxon>Oxymonadida</taxon>
        <taxon>Streblomastigidae</taxon>
        <taxon>Streblomastix</taxon>
    </lineage>
</organism>
<accession>A0A5J4W9W6</accession>
<proteinExistence type="predicted"/>
<reference evidence="1 2" key="1">
    <citation type="submission" date="2019-03" db="EMBL/GenBank/DDBJ databases">
        <title>Single cell metagenomics reveals metabolic interactions within the superorganism composed of flagellate Streblomastix strix and complex community of Bacteroidetes bacteria on its surface.</title>
        <authorList>
            <person name="Treitli S.C."/>
            <person name="Kolisko M."/>
            <person name="Husnik F."/>
            <person name="Keeling P."/>
            <person name="Hampl V."/>
        </authorList>
    </citation>
    <scope>NUCLEOTIDE SEQUENCE [LARGE SCALE GENOMIC DNA]</scope>
    <source>
        <strain evidence="1">ST1C</strain>
    </source>
</reference>
<protein>
    <submittedName>
        <fullName evidence="1">Uncharacterized protein</fullName>
    </submittedName>
</protein>
<dbReference type="AlphaFoldDB" id="A0A5J4W9W6"/>
<name>A0A5J4W9W6_9EUKA</name>
<comment type="caution">
    <text evidence="1">The sequence shown here is derived from an EMBL/GenBank/DDBJ whole genome shotgun (WGS) entry which is preliminary data.</text>
</comment>
<dbReference type="Proteomes" id="UP000324800">
    <property type="component" value="Unassembled WGS sequence"/>
</dbReference>
<dbReference type="EMBL" id="SNRW01002875">
    <property type="protein sequence ID" value="KAA6391455.1"/>
    <property type="molecule type" value="Genomic_DNA"/>
</dbReference>